<gene>
    <name evidence="3" type="ORF">B9Z44_03555</name>
</gene>
<comment type="caution">
    <text evidence="3">The sequence shown here is derived from an EMBL/GenBank/DDBJ whole genome shotgun (WGS) entry which is preliminary data.</text>
</comment>
<evidence type="ECO:0000313" key="4">
    <source>
        <dbReference type="Proteomes" id="UP000251341"/>
    </source>
</evidence>
<dbReference type="PIRSF" id="PIRSF017082">
    <property type="entry name" value="YflP"/>
    <property type="match status" value="1"/>
</dbReference>
<dbReference type="PANTHER" id="PTHR42928">
    <property type="entry name" value="TRICARBOXYLATE-BINDING PROTEIN"/>
    <property type="match status" value="1"/>
</dbReference>
<dbReference type="Pfam" id="PF03401">
    <property type="entry name" value="TctC"/>
    <property type="match status" value="1"/>
</dbReference>
<evidence type="ECO:0000256" key="1">
    <source>
        <dbReference type="ARBA" id="ARBA00006987"/>
    </source>
</evidence>
<name>A0A315ELG1_9BURK</name>
<dbReference type="Proteomes" id="UP000251341">
    <property type="component" value="Unassembled WGS sequence"/>
</dbReference>
<feature type="chain" id="PRO_5016318756" description="ABC transporter substrate-binding protein" evidence="2">
    <location>
        <begin position="23"/>
        <end position="319"/>
    </location>
</feature>
<protein>
    <recommendedName>
        <fullName evidence="5">ABC transporter substrate-binding protein</fullName>
    </recommendedName>
</protein>
<dbReference type="EMBL" id="NESP01000001">
    <property type="protein sequence ID" value="PUE58750.1"/>
    <property type="molecule type" value="Genomic_DNA"/>
</dbReference>
<dbReference type="PANTHER" id="PTHR42928:SF5">
    <property type="entry name" value="BLR1237 PROTEIN"/>
    <property type="match status" value="1"/>
</dbReference>
<comment type="similarity">
    <text evidence="1">Belongs to the UPF0065 (bug) family.</text>
</comment>
<reference evidence="3 4" key="1">
    <citation type="submission" date="2017-04" db="EMBL/GenBank/DDBJ databases">
        <title>Unexpected and diverse lifestyles within the genus Limnohabitans.</title>
        <authorList>
            <person name="Kasalicky V."/>
            <person name="Mehrshad M."/>
            <person name="Andrei S.-A."/>
            <person name="Salcher M."/>
            <person name="Kratochvilova H."/>
            <person name="Simek K."/>
            <person name="Ghai R."/>
        </authorList>
    </citation>
    <scope>NUCLEOTIDE SEQUENCE [LARGE SCALE GENOMIC DNA]</scope>
    <source>
        <strain evidence="3 4">MWH-C5</strain>
    </source>
</reference>
<dbReference type="RefSeq" id="WP_108401725.1">
    <property type="nucleotide sequence ID" value="NZ_NESP01000001.1"/>
</dbReference>
<feature type="signal peptide" evidence="2">
    <location>
        <begin position="1"/>
        <end position="22"/>
    </location>
</feature>
<dbReference type="InterPro" id="IPR042100">
    <property type="entry name" value="Bug_dom1"/>
</dbReference>
<dbReference type="Gene3D" id="3.40.190.150">
    <property type="entry name" value="Bordetella uptake gene, domain 1"/>
    <property type="match status" value="1"/>
</dbReference>
<dbReference type="SUPFAM" id="SSF53850">
    <property type="entry name" value="Periplasmic binding protein-like II"/>
    <property type="match status" value="1"/>
</dbReference>
<organism evidence="3 4">
    <name type="scientific">Limnohabitans curvus</name>
    <dbReference type="NCBI Taxonomy" id="323423"/>
    <lineage>
        <taxon>Bacteria</taxon>
        <taxon>Pseudomonadati</taxon>
        <taxon>Pseudomonadota</taxon>
        <taxon>Betaproteobacteria</taxon>
        <taxon>Burkholderiales</taxon>
        <taxon>Comamonadaceae</taxon>
        <taxon>Limnohabitans</taxon>
    </lineage>
</organism>
<keyword evidence="2" id="KW-0732">Signal</keyword>
<proteinExistence type="inferred from homology"/>
<dbReference type="CDD" id="cd13578">
    <property type="entry name" value="PBP2_Bug27"/>
    <property type="match status" value="1"/>
</dbReference>
<dbReference type="AlphaFoldDB" id="A0A315ELG1"/>
<dbReference type="Gene3D" id="3.40.190.10">
    <property type="entry name" value="Periplasmic binding protein-like II"/>
    <property type="match status" value="1"/>
</dbReference>
<evidence type="ECO:0008006" key="5">
    <source>
        <dbReference type="Google" id="ProtNLM"/>
    </source>
</evidence>
<dbReference type="InterPro" id="IPR005064">
    <property type="entry name" value="BUG"/>
</dbReference>
<keyword evidence="4" id="KW-1185">Reference proteome</keyword>
<sequence length="319" mass="34199">MISRRHIAIAASLFLGVTSSYAQSNTVRLVVPFSTGGPTDIAARVIAPLLSEAMGKTVIVDNRVGATGAIGAEFVARAPADGNTILFGTSSIMGANPALMPKLAYDPVRDFAPVSLVATIENILVVHPSVPANNVQEFIRYAKDNPGKLFYGSSGTGSTYHLGSEMFASMTKTQLGHVPYKGQGPAAQDLLAGHIQLMFDAFNSAVPNIKSGRVKALGIASAKRHPELPDLPTISEQGVPGYVTTIWLAFFVPAKTPTSVVDKLNQDLRTIMQRQDVRDRFNKLGMQAVSSSTQELDAVLKQELAQWTRVVREANIKPE</sequence>
<evidence type="ECO:0000313" key="3">
    <source>
        <dbReference type="EMBL" id="PUE58750.1"/>
    </source>
</evidence>
<accession>A0A315ELG1</accession>
<evidence type="ECO:0000256" key="2">
    <source>
        <dbReference type="SAM" id="SignalP"/>
    </source>
</evidence>